<dbReference type="OrthoDB" id="4382070at2"/>
<dbReference type="NCBIfam" id="NF038012">
    <property type="entry name" value="DMT_1"/>
    <property type="match status" value="1"/>
</dbReference>
<accession>A0A660LJ46</accession>
<keyword evidence="3" id="KW-1185">Reference proteome</keyword>
<protein>
    <recommendedName>
        <fullName evidence="4">Magnesium transporter NIPA</fullName>
    </recommendedName>
</protein>
<dbReference type="Proteomes" id="UP000278962">
    <property type="component" value="Unassembled WGS sequence"/>
</dbReference>
<feature type="transmembrane region" description="Helical" evidence="1">
    <location>
        <begin position="119"/>
        <end position="135"/>
    </location>
</feature>
<sequence>MLSISLALGAALLYAVGSALQQRVAVEHTSTLGLLRRPRWLAGIAADVFGFLAQAAALTVGRLAVVQPLLVSTVVFALPLERRRVARREALAAVAVLAGLAVFVTLADPAGGHRDAAPAAWVAIFGACAVAVLGLRGGAVRIGCATGVLFGVSAALTKVVVADHTLLDWHLVALAVVGAASLERSQASLRAGSLGIAVGAQMAFDALTSVLIGVLAFGERLHTSPPLVVAALVALGVALGGILGLARAT</sequence>
<gene>
    <name evidence="2" type="ORF">C8N24_2880</name>
</gene>
<keyword evidence="1" id="KW-0812">Transmembrane</keyword>
<dbReference type="PANTHER" id="PTHR40761">
    <property type="entry name" value="CONSERVED INTEGRAL MEMBRANE ALANINE VALINE AND LEUCINE RICH PROTEIN-RELATED"/>
    <property type="match status" value="1"/>
</dbReference>
<name>A0A660LJ46_9ACTN</name>
<reference evidence="2 3" key="1">
    <citation type="submission" date="2018-10" db="EMBL/GenBank/DDBJ databases">
        <title>Genomic Encyclopedia of Archaeal and Bacterial Type Strains, Phase II (KMG-II): from individual species to whole genera.</title>
        <authorList>
            <person name="Goeker M."/>
        </authorList>
    </citation>
    <scope>NUCLEOTIDE SEQUENCE [LARGE SCALE GENOMIC DNA]</scope>
    <source>
        <strain evidence="2 3">DSM 14954</strain>
    </source>
</reference>
<comment type="caution">
    <text evidence="2">The sequence shown here is derived from an EMBL/GenBank/DDBJ whole genome shotgun (WGS) entry which is preliminary data.</text>
</comment>
<evidence type="ECO:0000313" key="3">
    <source>
        <dbReference type="Proteomes" id="UP000278962"/>
    </source>
</evidence>
<dbReference type="AlphaFoldDB" id="A0A660LJ46"/>
<feature type="transmembrane region" description="Helical" evidence="1">
    <location>
        <begin position="90"/>
        <end position="107"/>
    </location>
</feature>
<proteinExistence type="predicted"/>
<evidence type="ECO:0008006" key="4">
    <source>
        <dbReference type="Google" id="ProtNLM"/>
    </source>
</evidence>
<evidence type="ECO:0000256" key="1">
    <source>
        <dbReference type="SAM" id="Phobius"/>
    </source>
</evidence>
<feature type="transmembrane region" description="Helical" evidence="1">
    <location>
        <begin position="45"/>
        <end position="78"/>
    </location>
</feature>
<feature type="transmembrane region" description="Helical" evidence="1">
    <location>
        <begin position="227"/>
        <end position="246"/>
    </location>
</feature>
<dbReference type="EMBL" id="RBIL01000001">
    <property type="protein sequence ID" value="RKQ93021.1"/>
    <property type="molecule type" value="Genomic_DNA"/>
</dbReference>
<organism evidence="2 3">
    <name type="scientific">Solirubrobacter pauli</name>
    <dbReference type="NCBI Taxonomy" id="166793"/>
    <lineage>
        <taxon>Bacteria</taxon>
        <taxon>Bacillati</taxon>
        <taxon>Actinomycetota</taxon>
        <taxon>Thermoleophilia</taxon>
        <taxon>Solirubrobacterales</taxon>
        <taxon>Solirubrobacteraceae</taxon>
        <taxon>Solirubrobacter</taxon>
    </lineage>
</organism>
<dbReference type="RefSeq" id="WP_121250787.1">
    <property type="nucleotide sequence ID" value="NZ_RBIL01000001.1"/>
</dbReference>
<evidence type="ECO:0000313" key="2">
    <source>
        <dbReference type="EMBL" id="RKQ93021.1"/>
    </source>
</evidence>
<keyword evidence="1" id="KW-1133">Transmembrane helix</keyword>
<feature type="transmembrane region" description="Helical" evidence="1">
    <location>
        <begin position="194"/>
        <end position="215"/>
    </location>
</feature>
<keyword evidence="1" id="KW-0472">Membrane</keyword>
<dbReference type="PANTHER" id="PTHR40761:SF1">
    <property type="entry name" value="CONSERVED INTEGRAL MEMBRANE ALANINE VALINE AND LEUCINE RICH PROTEIN-RELATED"/>
    <property type="match status" value="1"/>
</dbReference>